<proteinExistence type="predicted"/>
<organism evidence="2 3">
    <name type="scientific">Calocera viscosa (strain TUFC12733)</name>
    <dbReference type="NCBI Taxonomy" id="1330018"/>
    <lineage>
        <taxon>Eukaryota</taxon>
        <taxon>Fungi</taxon>
        <taxon>Dikarya</taxon>
        <taxon>Basidiomycota</taxon>
        <taxon>Agaricomycotina</taxon>
        <taxon>Dacrymycetes</taxon>
        <taxon>Dacrymycetales</taxon>
        <taxon>Dacrymycetaceae</taxon>
        <taxon>Calocera</taxon>
    </lineage>
</organism>
<feature type="region of interest" description="Disordered" evidence="1">
    <location>
        <begin position="589"/>
        <end position="624"/>
    </location>
</feature>
<feature type="region of interest" description="Disordered" evidence="1">
    <location>
        <begin position="1"/>
        <end position="127"/>
    </location>
</feature>
<feature type="compositionally biased region" description="Polar residues" evidence="1">
    <location>
        <begin position="184"/>
        <end position="202"/>
    </location>
</feature>
<feature type="compositionally biased region" description="Low complexity" evidence="1">
    <location>
        <begin position="15"/>
        <end position="28"/>
    </location>
</feature>
<protein>
    <submittedName>
        <fullName evidence="2">Uncharacterized protein</fullName>
    </submittedName>
</protein>
<name>A0A167PDP1_CALVF</name>
<feature type="region of interest" description="Disordered" evidence="1">
    <location>
        <begin position="424"/>
        <end position="502"/>
    </location>
</feature>
<dbReference type="AlphaFoldDB" id="A0A167PDP1"/>
<feature type="compositionally biased region" description="Low complexity" evidence="1">
    <location>
        <begin position="115"/>
        <end position="127"/>
    </location>
</feature>
<sequence length="696" mass="73342">MTTLDAYPMLPSQPPARRLSARRSSAAQDPFGRLTLTAAQQPDSVSRLTLVRVPQSTASEDGTSSRPNSALGSRPGSAAGSYRDTGRELGRAGSERRHERAHSGDGRDSDRGRRSSWGSASGEGSARGRMSFAFSSFTPIHPPASSVPERGPLSAGPTPTSPMPGTSPGSGTGFAGSFGHQRARTASTASSGGPPRTKQTLTPQQTVDLALSTTAHAAAGDEEYETPTIAELGEQDYLPFLDRCGEVQQLISTPGPTCDLFKLLRQTFPAPSPSTRARPLLPLPEPTKWTYAQLQYHLTSVPREQCPDAEWSRMLRICIRAHSEALWERVKGALGIPPELEVEDARDDPSQAWELYDFGPGADADPADLFGEEDVSNEDYEPAFGARLEPVYHGDTSPLLSPTVEAALSPNLNALSSSISSSMMPELAELREEEELEEEEDHLSASVSRSRSRSPSPVGSTKSGTSNTSRHIHGLRITTASVSGGSSLSATPPSLTPAGSAQGANLTRAFSTGSIRQGLARLKMTPMSPPSPVAAVDQAQQGHTRARASLGVPGEHGRPRGATVNIASLPGQGAAPSVTFAEPVPAPVPVPESPVRRRVSSGGGSGAYHPLAERGPGNPLFPSSFSRLSMSPTLSANNPALRNALDAHPSAAAYAFNGRRRHNRAPSWAEGMMEGRNSGEFEYAVTVASGSSVYGD</sequence>
<feature type="compositionally biased region" description="Basic and acidic residues" evidence="1">
    <location>
        <begin position="84"/>
        <end position="113"/>
    </location>
</feature>
<dbReference type="Proteomes" id="UP000076738">
    <property type="component" value="Unassembled WGS sequence"/>
</dbReference>
<evidence type="ECO:0000313" key="3">
    <source>
        <dbReference type="Proteomes" id="UP000076738"/>
    </source>
</evidence>
<dbReference type="EMBL" id="KV417275">
    <property type="protein sequence ID" value="KZO98678.1"/>
    <property type="molecule type" value="Genomic_DNA"/>
</dbReference>
<reference evidence="2 3" key="1">
    <citation type="journal article" date="2016" name="Mol. Biol. Evol.">
        <title>Comparative Genomics of Early-Diverging Mushroom-Forming Fungi Provides Insights into the Origins of Lignocellulose Decay Capabilities.</title>
        <authorList>
            <person name="Nagy L.G."/>
            <person name="Riley R."/>
            <person name="Tritt A."/>
            <person name="Adam C."/>
            <person name="Daum C."/>
            <person name="Floudas D."/>
            <person name="Sun H."/>
            <person name="Yadav J.S."/>
            <person name="Pangilinan J."/>
            <person name="Larsson K.H."/>
            <person name="Matsuura K."/>
            <person name="Barry K."/>
            <person name="Labutti K."/>
            <person name="Kuo R."/>
            <person name="Ohm R.A."/>
            <person name="Bhattacharya S.S."/>
            <person name="Shirouzu T."/>
            <person name="Yoshinaga Y."/>
            <person name="Martin F.M."/>
            <person name="Grigoriev I.V."/>
            <person name="Hibbett D.S."/>
        </authorList>
    </citation>
    <scope>NUCLEOTIDE SEQUENCE [LARGE SCALE GENOMIC DNA]</scope>
    <source>
        <strain evidence="2 3">TUFC12733</strain>
    </source>
</reference>
<feature type="compositionally biased region" description="Polar residues" evidence="1">
    <location>
        <begin position="54"/>
        <end position="71"/>
    </location>
</feature>
<dbReference type="OrthoDB" id="2591449at2759"/>
<feature type="compositionally biased region" description="Polar residues" evidence="1">
    <location>
        <begin position="37"/>
        <end position="47"/>
    </location>
</feature>
<feature type="compositionally biased region" description="Acidic residues" evidence="1">
    <location>
        <begin position="431"/>
        <end position="441"/>
    </location>
</feature>
<evidence type="ECO:0000313" key="2">
    <source>
        <dbReference type="EMBL" id="KZO98678.1"/>
    </source>
</evidence>
<gene>
    <name evidence="2" type="ORF">CALVIDRAFT_596761</name>
</gene>
<evidence type="ECO:0000256" key="1">
    <source>
        <dbReference type="SAM" id="MobiDB-lite"/>
    </source>
</evidence>
<feature type="region of interest" description="Disordered" evidence="1">
    <location>
        <begin position="140"/>
        <end position="202"/>
    </location>
</feature>
<dbReference type="STRING" id="1330018.A0A167PDP1"/>
<accession>A0A167PDP1</accession>
<feature type="compositionally biased region" description="Low complexity" evidence="1">
    <location>
        <begin position="154"/>
        <end position="167"/>
    </location>
</feature>
<feature type="compositionally biased region" description="Low complexity" evidence="1">
    <location>
        <begin position="444"/>
        <end position="460"/>
    </location>
</feature>
<feature type="compositionally biased region" description="Low complexity" evidence="1">
    <location>
        <begin position="483"/>
        <end position="498"/>
    </location>
</feature>
<keyword evidence="3" id="KW-1185">Reference proteome</keyword>